<gene>
    <name evidence="3" type="ORF">Gotri_025374</name>
</gene>
<name>A0A7J9FK80_9ROSI</name>
<reference evidence="3 4" key="1">
    <citation type="journal article" date="2019" name="Genome Biol. Evol.">
        <title>Insights into the evolution of the New World diploid cottons (Gossypium, subgenus Houzingenia) based on genome sequencing.</title>
        <authorList>
            <person name="Grover C.E."/>
            <person name="Arick M.A. 2nd"/>
            <person name="Thrash A."/>
            <person name="Conover J.L."/>
            <person name="Sanders W.S."/>
            <person name="Peterson D.G."/>
            <person name="Frelichowski J.E."/>
            <person name="Scheffler J.A."/>
            <person name="Scheffler B.E."/>
            <person name="Wendel J.F."/>
        </authorList>
    </citation>
    <scope>NUCLEOTIDE SEQUENCE [LARGE SCALE GENOMIC DNA]</scope>
    <source>
        <strain evidence="3">8</strain>
        <tissue evidence="3">Leaf</tissue>
    </source>
</reference>
<protein>
    <recommendedName>
        <fullName evidence="5">DUF4283 domain-containing protein</fullName>
    </recommendedName>
</protein>
<sequence length="346" mass="38527">MEYVLANLRLVDDEEETIQEDVAVVENFPQFCLVGRCLTDSVVHFPSLRNTMADLWHPIGGICITDIGEKQYLFQFFHEVNIAMVLVGTPWFFNNHLLILKRISYGDNPAVLELNSTEFWVQVHDLPPGLMSESMAVQLENINWEAMTAYARFKYEKLSLFYFICGKLGHGRLRIEPLKIVFGWDLSIRAVVRCRDTETSKWLRTTDGFQCSTESLQNAAGGKKNWRTWGEDGSVSIGLGKGSMDCALEVENDPIAIMKGKKRQRVVEGQIDYLGPKVGPGSMDILASSGEQSSRMKCGFANGIDIGAMGTRGGLSLGWNGNSLITLKSFSSFHIDVEVHDNEGGG</sequence>
<dbReference type="Pfam" id="PF14111">
    <property type="entry name" value="DUF4283"/>
    <property type="match status" value="1"/>
</dbReference>
<accession>A0A7J9FK80</accession>
<proteinExistence type="predicted"/>
<dbReference type="InterPro" id="IPR025836">
    <property type="entry name" value="Zn_knuckle_CX2CX4HX4C"/>
</dbReference>
<evidence type="ECO:0000313" key="3">
    <source>
        <dbReference type="EMBL" id="MBA0785720.1"/>
    </source>
</evidence>
<feature type="non-terminal residue" evidence="3">
    <location>
        <position position="1"/>
    </location>
</feature>
<organism evidence="3 4">
    <name type="scientific">Gossypium trilobum</name>
    <dbReference type="NCBI Taxonomy" id="34281"/>
    <lineage>
        <taxon>Eukaryota</taxon>
        <taxon>Viridiplantae</taxon>
        <taxon>Streptophyta</taxon>
        <taxon>Embryophyta</taxon>
        <taxon>Tracheophyta</taxon>
        <taxon>Spermatophyta</taxon>
        <taxon>Magnoliopsida</taxon>
        <taxon>eudicotyledons</taxon>
        <taxon>Gunneridae</taxon>
        <taxon>Pentapetalae</taxon>
        <taxon>rosids</taxon>
        <taxon>malvids</taxon>
        <taxon>Malvales</taxon>
        <taxon>Malvaceae</taxon>
        <taxon>Malvoideae</taxon>
        <taxon>Gossypium</taxon>
    </lineage>
</organism>
<dbReference type="PANTHER" id="PTHR31286:SF153">
    <property type="entry name" value="DUF4283 DOMAIN PROTEIN"/>
    <property type="match status" value="1"/>
</dbReference>
<evidence type="ECO:0008006" key="5">
    <source>
        <dbReference type="Google" id="ProtNLM"/>
    </source>
</evidence>
<evidence type="ECO:0000259" key="2">
    <source>
        <dbReference type="Pfam" id="PF14392"/>
    </source>
</evidence>
<dbReference type="Proteomes" id="UP000593568">
    <property type="component" value="Unassembled WGS sequence"/>
</dbReference>
<dbReference type="InterPro" id="IPR025558">
    <property type="entry name" value="DUF4283"/>
</dbReference>
<feature type="domain" description="Zinc knuckle CX2CX4HX4C" evidence="2">
    <location>
        <begin position="150"/>
        <end position="171"/>
    </location>
</feature>
<dbReference type="AlphaFoldDB" id="A0A7J9FK80"/>
<dbReference type="EMBL" id="JABEZW010219837">
    <property type="protein sequence ID" value="MBA0785720.1"/>
    <property type="molecule type" value="Genomic_DNA"/>
</dbReference>
<feature type="domain" description="DUF4283" evidence="1">
    <location>
        <begin position="30"/>
        <end position="104"/>
    </location>
</feature>
<dbReference type="Pfam" id="PF14392">
    <property type="entry name" value="zf-CCHC_4"/>
    <property type="match status" value="1"/>
</dbReference>
<dbReference type="InterPro" id="IPR040256">
    <property type="entry name" value="At4g02000-like"/>
</dbReference>
<evidence type="ECO:0000259" key="1">
    <source>
        <dbReference type="Pfam" id="PF14111"/>
    </source>
</evidence>
<comment type="caution">
    <text evidence="3">The sequence shown here is derived from an EMBL/GenBank/DDBJ whole genome shotgun (WGS) entry which is preliminary data.</text>
</comment>
<keyword evidence="4" id="KW-1185">Reference proteome</keyword>
<dbReference type="PANTHER" id="PTHR31286">
    <property type="entry name" value="GLYCINE-RICH CELL WALL STRUCTURAL PROTEIN 1.8-LIKE"/>
    <property type="match status" value="1"/>
</dbReference>
<evidence type="ECO:0000313" key="4">
    <source>
        <dbReference type="Proteomes" id="UP000593568"/>
    </source>
</evidence>